<proteinExistence type="predicted"/>
<evidence type="ECO:0000313" key="1">
    <source>
        <dbReference type="EMBL" id="CAB4008341.1"/>
    </source>
</evidence>
<accession>A0A7D9IGK0</accession>
<reference evidence="1" key="1">
    <citation type="submission" date="2020-04" db="EMBL/GenBank/DDBJ databases">
        <authorList>
            <person name="Alioto T."/>
            <person name="Alioto T."/>
            <person name="Gomez Garrido J."/>
        </authorList>
    </citation>
    <scope>NUCLEOTIDE SEQUENCE</scope>
    <source>
        <strain evidence="1">A484AB</strain>
    </source>
</reference>
<dbReference type="EMBL" id="CACRXK020006093">
    <property type="protein sequence ID" value="CAB4008341.1"/>
    <property type="molecule type" value="Genomic_DNA"/>
</dbReference>
<evidence type="ECO:0000313" key="2">
    <source>
        <dbReference type="Proteomes" id="UP001152795"/>
    </source>
</evidence>
<dbReference type="Proteomes" id="UP001152795">
    <property type="component" value="Unassembled WGS sequence"/>
</dbReference>
<name>A0A7D9IGK0_PARCT</name>
<organism evidence="1 2">
    <name type="scientific">Paramuricea clavata</name>
    <name type="common">Red gorgonian</name>
    <name type="synonym">Violescent sea-whip</name>
    <dbReference type="NCBI Taxonomy" id="317549"/>
    <lineage>
        <taxon>Eukaryota</taxon>
        <taxon>Metazoa</taxon>
        <taxon>Cnidaria</taxon>
        <taxon>Anthozoa</taxon>
        <taxon>Octocorallia</taxon>
        <taxon>Malacalcyonacea</taxon>
        <taxon>Plexauridae</taxon>
        <taxon>Paramuricea</taxon>
    </lineage>
</organism>
<protein>
    <submittedName>
        <fullName evidence="1">Uncharacterized protein</fullName>
    </submittedName>
</protein>
<dbReference type="AlphaFoldDB" id="A0A7D9IGK0"/>
<sequence length="121" mass="13775">MWTGKRKKNFGLGKRAGEQKFYSPKKGLKVKGCVLIRRTLFNKEVFDIVDKDCLNKISTASVGVQVDVLIESKLKDKQKPRQLTAQARSEHPHPLVFKLSVYDIFDILKDLCIKQPGKISC</sequence>
<comment type="caution">
    <text evidence="1">The sequence shown here is derived from an EMBL/GenBank/DDBJ whole genome shotgun (WGS) entry which is preliminary data.</text>
</comment>
<keyword evidence="2" id="KW-1185">Reference proteome</keyword>
<gene>
    <name evidence="1" type="ORF">PACLA_8A043187</name>
</gene>